<feature type="compositionally biased region" description="Polar residues" evidence="1">
    <location>
        <begin position="24"/>
        <end position="56"/>
    </location>
</feature>
<gene>
    <name evidence="2" type="ORF">AVEN_207811_1</name>
</gene>
<sequence>MAATNCPITYNPGKILGQINFQPNSPRQNFGQNNNASNLQFRQNFSDPSNANTHFQNKLPPPMLALHKQGIANAYHWVQTSTMDFPAGQLPSPNSAPPVGPSKGVKINTQLPTVSDTTKETRCLVF</sequence>
<evidence type="ECO:0000313" key="2">
    <source>
        <dbReference type="EMBL" id="GBL96650.1"/>
    </source>
</evidence>
<dbReference type="Proteomes" id="UP000499080">
    <property type="component" value="Unassembled WGS sequence"/>
</dbReference>
<name>A0A4Y2BWT8_ARAVE</name>
<comment type="caution">
    <text evidence="2">The sequence shown here is derived from an EMBL/GenBank/DDBJ whole genome shotgun (WGS) entry which is preliminary data.</text>
</comment>
<feature type="region of interest" description="Disordered" evidence="1">
    <location>
        <begin position="24"/>
        <end position="61"/>
    </location>
</feature>
<reference evidence="2 3" key="1">
    <citation type="journal article" date="2019" name="Sci. Rep.">
        <title>Orb-weaving spider Araneus ventricosus genome elucidates the spidroin gene catalogue.</title>
        <authorList>
            <person name="Kono N."/>
            <person name="Nakamura H."/>
            <person name="Ohtoshi R."/>
            <person name="Moran D.A.P."/>
            <person name="Shinohara A."/>
            <person name="Yoshida Y."/>
            <person name="Fujiwara M."/>
            <person name="Mori M."/>
            <person name="Tomita M."/>
            <person name="Arakawa K."/>
        </authorList>
    </citation>
    <scope>NUCLEOTIDE SEQUENCE [LARGE SCALE GENOMIC DNA]</scope>
</reference>
<evidence type="ECO:0000256" key="1">
    <source>
        <dbReference type="SAM" id="MobiDB-lite"/>
    </source>
</evidence>
<feature type="region of interest" description="Disordered" evidence="1">
    <location>
        <begin position="84"/>
        <end position="108"/>
    </location>
</feature>
<evidence type="ECO:0000313" key="3">
    <source>
        <dbReference type="Proteomes" id="UP000499080"/>
    </source>
</evidence>
<dbReference type="EMBL" id="BGPR01000122">
    <property type="protein sequence ID" value="GBL96650.1"/>
    <property type="molecule type" value="Genomic_DNA"/>
</dbReference>
<organism evidence="2 3">
    <name type="scientific">Araneus ventricosus</name>
    <name type="common">Orbweaver spider</name>
    <name type="synonym">Epeira ventricosa</name>
    <dbReference type="NCBI Taxonomy" id="182803"/>
    <lineage>
        <taxon>Eukaryota</taxon>
        <taxon>Metazoa</taxon>
        <taxon>Ecdysozoa</taxon>
        <taxon>Arthropoda</taxon>
        <taxon>Chelicerata</taxon>
        <taxon>Arachnida</taxon>
        <taxon>Araneae</taxon>
        <taxon>Araneomorphae</taxon>
        <taxon>Entelegynae</taxon>
        <taxon>Araneoidea</taxon>
        <taxon>Araneidae</taxon>
        <taxon>Araneus</taxon>
    </lineage>
</organism>
<accession>A0A4Y2BWT8</accession>
<protein>
    <submittedName>
        <fullName evidence="2">Uncharacterized protein</fullName>
    </submittedName>
</protein>
<proteinExistence type="predicted"/>
<keyword evidence="3" id="KW-1185">Reference proteome</keyword>
<dbReference type="AlphaFoldDB" id="A0A4Y2BWT8"/>